<protein>
    <recommendedName>
        <fullName evidence="1">G domain-containing protein</fullName>
    </recommendedName>
</protein>
<evidence type="ECO:0000313" key="3">
    <source>
        <dbReference type="Proteomes" id="UP000724874"/>
    </source>
</evidence>
<dbReference type="GO" id="GO:0005525">
    <property type="term" value="F:GTP binding"/>
    <property type="evidence" value="ECO:0007669"/>
    <property type="project" value="InterPro"/>
</dbReference>
<dbReference type="InterPro" id="IPR027417">
    <property type="entry name" value="P-loop_NTPase"/>
</dbReference>
<reference evidence="2" key="1">
    <citation type="submission" date="2020-11" db="EMBL/GenBank/DDBJ databases">
        <authorList>
            <consortium name="DOE Joint Genome Institute"/>
            <person name="Ahrendt S."/>
            <person name="Riley R."/>
            <person name="Andreopoulos W."/>
            <person name="LaButti K."/>
            <person name="Pangilinan J."/>
            <person name="Ruiz-duenas F.J."/>
            <person name="Barrasa J.M."/>
            <person name="Sanchez-Garcia M."/>
            <person name="Camarero S."/>
            <person name="Miyauchi S."/>
            <person name="Serrano A."/>
            <person name="Linde D."/>
            <person name="Babiker R."/>
            <person name="Drula E."/>
            <person name="Ayuso-Fernandez I."/>
            <person name="Pacheco R."/>
            <person name="Padilla G."/>
            <person name="Ferreira P."/>
            <person name="Barriuso J."/>
            <person name="Kellner H."/>
            <person name="Castanera R."/>
            <person name="Alfaro M."/>
            <person name="Ramirez L."/>
            <person name="Pisabarro A.G."/>
            <person name="Kuo A."/>
            <person name="Tritt A."/>
            <person name="Lipzen A."/>
            <person name="He G."/>
            <person name="Yan M."/>
            <person name="Ng V."/>
            <person name="Cullen D."/>
            <person name="Martin F."/>
            <person name="Rosso M.-N."/>
            <person name="Henrissat B."/>
            <person name="Hibbett D."/>
            <person name="Martinez A.T."/>
            <person name="Grigoriev I.V."/>
        </authorList>
    </citation>
    <scope>NUCLEOTIDE SEQUENCE</scope>
    <source>
        <strain evidence="2">AH 44721</strain>
    </source>
</reference>
<dbReference type="InterPro" id="IPR006073">
    <property type="entry name" value="GTP-bd"/>
</dbReference>
<dbReference type="AlphaFoldDB" id="A0A9P5NHL0"/>
<keyword evidence="3" id="KW-1185">Reference proteome</keyword>
<dbReference type="EMBL" id="JADNYJ010000102">
    <property type="protein sequence ID" value="KAF8885390.1"/>
    <property type="molecule type" value="Genomic_DNA"/>
</dbReference>
<accession>A0A9P5NHL0</accession>
<evidence type="ECO:0000313" key="2">
    <source>
        <dbReference type="EMBL" id="KAF8885390.1"/>
    </source>
</evidence>
<name>A0A9P5NHL0_GYMJU</name>
<dbReference type="Proteomes" id="UP000724874">
    <property type="component" value="Unassembled WGS sequence"/>
</dbReference>
<evidence type="ECO:0000259" key="1">
    <source>
        <dbReference type="Pfam" id="PF01926"/>
    </source>
</evidence>
<dbReference type="Gene3D" id="3.40.50.300">
    <property type="entry name" value="P-loop containing nucleotide triphosphate hydrolases"/>
    <property type="match status" value="1"/>
</dbReference>
<dbReference type="OrthoDB" id="8954335at2759"/>
<organism evidence="2 3">
    <name type="scientific">Gymnopilus junonius</name>
    <name type="common">Spectacular rustgill mushroom</name>
    <name type="synonym">Gymnopilus spectabilis subsp. junonius</name>
    <dbReference type="NCBI Taxonomy" id="109634"/>
    <lineage>
        <taxon>Eukaryota</taxon>
        <taxon>Fungi</taxon>
        <taxon>Dikarya</taxon>
        <taxon>Basidiomycota</taxon>
        <taxon>Agaricomycotina</taxon>
        <taxon>Agaricomycetes</taxon>
        <taxon>Agaricomycetidae</taxon>
        <taxon>Agaricales</taxon>
        <taxon>Agaricineae</taxon>
        <taxon>Hymenogastraceae</taxon>
        <taxon>Gymnopilus</taxon>
    </lineage>
</organism>
<gene>
    <name evidence="2" type="ORF">CPB84DRAFT_132858</name>
</gene>
<sequence length="219" mass="24704">MGATGAGKSTFINYLVGKEVAKVGKTLSSCTASLQDIYVDADQYSRLNKGRIVFLDTPGFDNSFGDGDIDILTKIVEWLESSYKDKKVVLGGVVYLHDISSNHSIATAQRNLEMFQYLCGQEALGRVIIGTTKWRRIDEKTGDANYKELQEVHWKTLTAKGARVRRFNDSTESAWSFIDVLNTNVKYRKNRPGTQKEAVVDNKALIYLSRKLRKYLCFP</sequence>
<dbReference type="CDD" id="cd00882">
    <property type="entry name" value="Ras_like_GTPase"/>
    <property type="match status" value="1"/>
</dbReference>
<dbReference type="Pfam" id="PF01926">
    <property type="entry name" value="MMR_HSR1"/>
    <property type="match status" value="1"/>
</dbReference>
<feature type="domain" description="G" evidence="1">
    <location>
        <begin position="1"/>
        <end position="106"/>
    </location>
</feature>
<dbReference type="SUPFAM" id="SSF52540">
    <property type="entry name" value="P-loop containing nucleoside triphosphate hydrolases"/>
    <property type="match status" value="1"/>
</dbReference>
<proteinExistence type="predicted"/>
<comment type="caution">
    <text evidence="2">The sequence shown here is derived from an EMBL/GenBank/DDBJ whole genome shotgun (WGS) entry which is preliminary data.</text>
</comment>